<feature type="transmembrane region" description="Helical" evidence="1">
    <location>
        <begin position="44"/>
        <end position="64"/>
    </location>
</feature>
<gene>
    <name evidence="2" type="ORF">GCM10023196_000450</name>
</gene>
<dbReference type="EMBL" id="BAABHK010000001">
    <property type="protein sequence ID" value="GAA4619645.1"/>
    <property type="molecule type" value="Genomic_DNA"/>
</dbReference>
<evidence type="ECO:0000313" key="2">
    <source>
        <dbReference type="EMBL" id="GAA4619645.1"/>
    </source>
</evidence>
<accession>A0ABP8U0X0</accession>
<feature type="transmembrane region" description="Helical" evidence="1">
    <location>
        <begin position="12"/>
        <end position="32"/>
    </location>
</feature>
<feature type="transmembrane region" description="Helical" evidence="1">
    <location>
        <begin position="157"/>
        <end position="185"/>
    </location>
</feature>
<keyword evidence="1" id="KW-1133">Transmembrane helix</keyword>
<proteinExistence type="predicted"/>
<organism evidence="2 3">
    <name type="scientific">Actinoallomurus vinaceus</name>
    <dbReference type="NCBI Taxonomy" id="1080074"/>
    <lineage>
        <taxon>Bacteria</taxon>
        <taxon>Bacillati</taxon>
        <taxon>Actinomycetota</taxon>
        <taxon>Actinomycetes</taxon>
        <taxon>Streptosporangiales</taxon>
        <taxon>Thermomonosporaceae</taxon>
        <taxon>Actinoallomurus</taxon>
    </lineage>
</organism>
<keyword evidence="1" id="KW-0472">Membrane</keyword>
<keyword evidence="1" id="KW-0812">Transmembrane</keyword>
<feature type="transmembrane region" description="Helical" evidence="1">
    <location>
        <begin position="76"/>
        <end position="101"/>
    </location>
</feature>
<name>A0ABP8U0X0_9ACTN</name>
<keyword evidence="3" id="KW-1185">Reference proteome</keyword>
<dbReference type="Proteomes" id="UP001501442">
    <property type="component" value="Unassembled WGS sequence"/>
</dbReference>
<sequence length="200" mass="20894">MRHHPTSSGVAVNISRISFVAAPALVGAYGVARLIDRQSRFGWTFGHVLMLTGLVLFGSVILGLRRLAPGRTATAFAAIGLIGLAASITQIGIDIVVGLLARDAADKSRMFDQIQDVPGVMPVVYTIVPILFYVGLLGLTIVAAVVNARVVPWWTPILILAGTVAAAASLDYIPATGVLYVLALAPPAVRGSHRAAHALV</sequence>
<evidence type="ECO:0000313" key="3">
    <source>
        <dbReference type="Proteomes" id="UP001501442"/>
    </source>
</evidence>
<reference evidence="3" key="1">
    <citation type="journal article" date="2019" name="Int. J. Syst. Evol. Microbiol.">
        <title>The Global Catalogue of Microorganisms (GCM) 10K type strain sequencing project: providing services to taxonomists for standard genome sequencing and annotation.</title>
        <authorList>
            <consortium name="The Broad Institute Genomics Platform"/>
            <consortium name="The Broad Institute Genome Sequencing Center for Infectious Disease"/>
            <person name="Wu L."/>
            <person name="Ma J."/>
        </authorList>
    </citation>
    <scope>NUCLEOTIDE SEQUENCE [LARGE SCALE GENOMIC DNA]</scope>
    <source>
        <strain evidence="3">JCM 17939</strain>
    </source>
</reference>
<evidence type="ECO:0000256" key="1">
    <source>
        <dbReference type="SAM" id="Phobius"/>
    </source>
</evidence>
<feature type="transmembrane region" description="Helical" evidence="1">
    <location>
        <begin position="122"/>
        <end position="145"/>
    </location>
</feature>
<protein>
    <submittedName>
        <fullName evidence="2">Uncharacterized protein</fullName>
    </submittedName>
</protein>
<comment type="caution">
    <text evidence="2">The sequence shown here is derived from an EMBL/GenBank/DDBJ whole genome shotgun (WGS) entry which is preliminary data.</text>
</comment>